<organism evidence="1 2">
    <name type="scientific">Mycobacteroides abscessus MAB_030201_1075</name>
    <dbReference type="NCBI Taxonomy" id="1335410"/>
    <lineage>
        <taxon>Bacteria</taxon>
        <taxon>Bacillati</taxon>
        <taxon>Actinomycetota</taxon>
        <taxon>Actinomycetes</taxon>
        <taxon>Mycobacteriales</taxon>
        <taxon>Mycobacteriaceae</taxon>
        <taxon>Mycobacteroides</taxon>
        <taxon>Mycobacteroides abscessus</taxon>
    </lineage>
</organism>
<evidence type="ECO:0000313" key="1">
    <source>
        <dbReference type="EMBL" id="ETZ87102.1"/>
    </source>
</evidence>
<evidence type="ECO:0000313" key="2">
    <source>
        <dbReference type="Proteomes" id="UP000019854"/>
    </source>
</evidence>
<accession>A0A829PLR2</accession>
<comment type="caution">
    <text evidence="1">The sequence shown here is derived from an EMBL/GenBank/DDBJ whole genome shotgun (WGS) entry which is preliminary data.</text>
</comment>
<dbReference type="Proteomes" id="UP000019854">
    <property type="component" value="Unassembled WGS sequence"/>
</dbReference>
<dbReference type="EMBL" id="JAOX01000001">
    <property type="protein sequence ID" value="ETZ87102.1"/>
    <property type="molecule type" value="Genomic_DNA"/>
</dbReference>
<dbReference type="AlphaFoldDB" id="A0A829PLR2"/>
<protein>
    <submittedName>
        <fullName evidence="1">Uncharacterized protein</fullName>
    </submittedName>
</protein>
<proteinExistence type="predicted"/>
<reference evidence="1 2" key="1">
    <citation type="submission" date="2014-01" db="EMBL/GenBank/DDBJ databases">
        <authorList>
            <person name="Zelazny A."/>
            <person name="Olivier K."/>
            <person name="Sampaio E.P."/>
            <person name="Holland S.M."/>
            <person name="Tallon L.J."/>
            <person name="Sadzewicz L.K."/>
            <person name="Sengamalay N."/>
            <person name="Fraser C.M."/>
            <person name="Hine E."/>
            <person name="Shefchek K.A."/>
            <person name="Das S.P."/>
            <person name="Shallom S.J."/>
            <person name="Agrawal S."/>
            <person name="Tettelin H."/>
        </authorList>
    </citation>
    <scope>NUCLEOTIDE SEQUENCE [LARGE SCALE GENOMIC DNA]</scope>
    <source>
        <strain evidence="1 2">MAB_030201_1075</strain>
    </source>
</reference>
<sequence length="134" mass="14828">MLRRISPLVLLTRHRRGTYGILGFIPDDVRVAAVPPTFGRLFEGTDLLDAGQTDHRRHTRIPSAQESVTFTKVVIHVFGSVGGAIQKLLASANAVSTGRMHRNHPHWPMPIAVGHRLAGPPEQVIRHDLLVYAH</sequence>
<name>A0A829PLR2_9MYCO</name>
<gene>
    <name evidence="1" type="ORF">L829_0640</name>
</gene>